<protein>
    <recommendedName>
        <fullName evidence="5">Nitrogenase-associated protein</fullName>
    </recommendedName>
</protein>
<comment type="caution">
    <text evidence="3">The sequence shown here is derived from an EMBL/GenBank/DDBJ whole genome shotgun (WGS) entry which is preliminary data.</text>
</comment>
<evidence type="ECO:0000256" key="2">
    <source>
        <dbReference type="PROSITE-ProRule" id="PRU01282"/>
    </source>
</evidence>
<dbReference type="OrthoDB" id="5432555at2"/>
<dbReference type="InterPro" id="IPR006503">
    <property type="entry name" value="Nase-assoc"/>
</dbReference>
<dbReference type="InterPro" id="IPR036249">
    <property type="entry name" value="Thioredoxin-like_sf"/>
</dbReference>
<dbReference type="AlphaFoldDB" id="A0A3M9XT01"/>
<dbReference type="InterPro" id="IPR006660">
    <property type="entry name" value="Arsenate_reductase-like"/>
</dbReference>
<comment type="similarity">
    <text evidence="1 2">Belongs to the ArsC family.</text>
</comment>
<evidence type="ECO:0000256" key="1">
    <source>
        <dbReference type="ARBA" id="ARBA00007198"/>
    </source>
</evidence>
<evidence type="ECO:0000313" key="4">
    <source>
        <dbReference type="Proteomes" id="UP000268623"/>
    </source>
</evidence>
<dbReference type="PROSITE" id="PS51353">
    <property type="entry name" value="ARSC"/>
    <property type="match status" value="1"/>
</dbReference>
<evidence type="ECO:0000313" key="3">
    <source>
        <dbReference type="EMBL" id="RNJ49990.1"/>
    </source>
</evidence>
<accession>A0A3M9XT01</accession>
<dbReference type="Gene3D" id="3.40.30.10">
    <property type="entry name" value="Glutaredoxin"/>
    <property type="match status" value="1"/>
</dbReference>
<dbReference type="Proteomes" id="UP000268623">
    <property type="component" value="Unassembled WGS sequence"/>
</dbReference>
<dbReference type="EMBL" id="QWDD01000001">
    <property type="protein sequence ID" value="RNJ49990.1"/>
    <property type="molecule type" value="Genomic_DNA"/>
</dbReference>
<sequence length="136" mass="15044">MAHVIFYEKPGCAGNARQKALLVASGHEVEVRDLLTESWSPSSLRPYFGSKPLPEWFNAASPRIKSGEIDLEKVTPQEALVMMMLDPVLIRRPLMRIGDHCEAGFDSAAVDAWIGLKRTDETVSDVCVRSIANDAF</sequence>
<dbReference type="CDD" id="cd03033">
    <property type="entry name" value="ArsC_15kD"/>
    <property type="match status" value="1"/>
</dbReference>
<dbReference type="RefSeq" id="WP_123175947.1">
    <property type="nucleotide sequence ID" value="NZ_QWDD01000001.1"/>
</dbReference>
<proteinExistence type="inferred from homology"/>
<dbReference type="SUPFAM" id="SSF52833">
    <property type="entry name" value="Thioredoxin-like"/>
    <property type="match status" value="1"/>
</dbReference>
<evidence type="ECO:0008006" key="5">
    <source>
        <dbReference type="Google" id="ProtNLM"/>
    </source>
</evidence>
<keyword evidence="4" id="KW-1185">Reference proteome</keyword>
<dbReference type="NCBIfam" id="TIGR01616">
    <property type="entry name" value="nitro_assoc"/>
    <property type="match status" value="1"/>
</dbReference>
<gene>
    <name evidence="3" type="ORF">D1O30_10635</name>
</gene>
<dbReference type="Pfam" id="PF03960">
    <property type="entry name" value="ArsC"/>
    <property type="match status" value="1"/>
</dbReference>
<name>A0A3M9XT01_9HYPH</name>
<organism evidence="3 4">
    <name type="scientific">Methylocystis hirsuta</name>
    <dbReference type="NCBI Taxonomy" id="369798"/>
    <lineage>
        <taxon>Bacteria</taxon>
        <taxon>Pseudomonadati</taxon>
        <taxon>Pseudomonadota</taxon>
        <taxon>Alphaproteobacteria</taxon>
        <taxon>Hyphomicrobiales</taxon>
        <taxon>Methylocystaceae</taxon>
        <taxon>Methylocystis</taxon>
    </lineage>
</organism>
<reference evidence="3 4" key="1">
    <citation type="submission" date="2018-08" db="EMBL/GenBank/DDBJ databases">
        <title>Genome sequence of Methylocystis hirsuta CSC1, a methanotroph able to accumulate PHAs.</title>
        <authorList>
            <person name="Bordel S."/>
            <person name="Rodriguez E."/>
            <person name="Gancedo J."/>
            <person name="Munoz R."/>
        </authorList>
    </citation>
    <scope>NUCLEOTIDE SEQUENCE [LARGE SCALE GENOMIC DNA]</scope>
    <source>
        <strain evidence="3 4">CSC1</strain>
    </source>
</reference>